<evidence type="ECO:0000256" key="2">
    <source>
        <dbReference type="ARBA" id="ARBA00022771"/>
    </source>
</evidence>
<dbReference type="SMART" id="SM00955">
    <property type="entry name" value="RNB"/>
    <property type="match status" value="1"/>
</dbReference>
<proteinExistence type="predicted"/>
<dbReference type="SMART" id="SM00356">
    <property type="entry name" value="ZnF_C3H1"/>
    <property type="match status" value="2"/>
</dbReference>
<organism evidence="7 8">
    <name type="scientific">Heterostelium pallidum (strain ATCC 26659 / Pp 5 / PN500)</name>
    <name type="common">Cellular slime mold</name>
    <name type="synonym">Polysphondylium pallidum</name>
    <dbReference type="NCBI Taxonomy" id="670386"/>
    <lineage>
        <taxon>Eukaryota</taxon>
        <taxon>Amoebozoa</taxon>
        <taxon>Evosea</taxon>
        <taxon>Eumycetozoa</taxon>
        <taxon>Dictyostelia</taxon>
        <taxon>Acytosteliales</taxon>
        <taxon>Acytosteliaceae</taxon>
        <taxon>Heterostelium</taxon>
    </lineage>
</organism>
<keyword evidence="1 4" id="KW-0479">Metal-binding</keyword>
<sequence length="1864" mass="212997">MTKNKYQNDTNSLSLVVENEDNPKIKAIYDCYTQLYNEYNQPRNGINNPSLPFLNEIQKSVSYKLAKQYRTEYTKSNFIQSYTKKGKRQHDTDEEEEEEEEEDDHDDEEYEIYEEEEEEEEEEEDEDIAKQKKRSSRSTGSNKKEVDGIGFNDKGSAGDTKGEDQDSPTRKKQKINNSLIENEDKFDSSVDDSEEEEDEEEEDEDEDDYSYDEEEDEFNEEQYDEENDYSGSEASDDSFINDSNYDPPPNKNNFVFLKSKTSLVPSVEQAIEESRYCRHPLSTINMAEINVSSKCGPEVLLAIGVIYQQYLIDIISKVGKISINQLCLFDSVPQIEKGHRWKFDFLIIMSTPNKSIQSLPFGGNRTSPSKLTSSYKPPISNEESQNKYMHGYKTLECNTVAKKQECIKDRDCFYYHKNEEKRRCPYDQNNNIVYSHLICPEKCGKPNCKNSHNDVEVMYHPAIYKTKLCNDHANNKTCKKGRWCAFAHGESDLRVGVSDKYKFQENSKTPVKAKSSPTYSNTSSYSKDSLGSVIDLNWLSNGLSNGNSNGSFHSHFLYSPNNKLNEPHIGHGANSMFGYQAPTDLVSISTLKYYPEHYDPTTLNNCNLEKTLRFGVLRVDKTNPLNAYLDTSNIPQDLQSSISIDLTLNSSDRIAIFGLYNRNRALDGDFVAISNIMPSKLESSGDSYEHNLDKEMEQFLPITASINGCSQAPSPAPHSLTGRLQQWPTNYPLPIGEITQTISNYDDVTQMIQLLKTENKIIDSFPAQMTNEVQLLGLKSLNITNAQKRKDLRNLFSFSIGEAILDEQTVLYSCNKAANGNIIFSVHVSDVAFYIKQKSVSDTEAASKGFSINMGSFSSKLFPPDLCQLLRFEPRKDRCAITIEWEFSSNFTIVETYIYQSIVNSNCHLSYRDISNIFNNSNNELSQESSHSIELVTSLREMFNGIESFYGKFSQQTFKIFHSYKKNHLSTEELNYHILVEQIKLIANYIASNIKVDQAIYMASCNRIPEPMINQIKKEIEKYESIFPSNINLDLLTLGDLLSYVSNLNTQKYFVSEIEKSGHLVRFTGEKDQMFLQFPYIPYETQGLLVSVDSSVIGIWVEKLNKTLFIDLNQISGCRHTWMYSTNSLWIGWNTKYLGIDCTDCVRKSISNSQESIIPVNIHQQVSKITSFGPSKPTSMHLKLFDRIQIQVATFESAPTKQENYIQFLYGLKDTIPSCFEHLQHRETFLHNKYPMETISRPIDSDITYVNYWNTLVDLNSVHKSLSKSSSIFAFNVSISWSKKKKKYVGSFSIPLDHNTSNVMIARGDFLCLRYTNEEKSNLSLHTLLTKASYDEKAGKILIKFSIRSPKLTQKSFSLEIILRDSFNRSLSEGVQNFPNIDEVLRILILDQYPLKLCGVVPENPVDLNSLALPFTLSGEQSIAIQNCIHSPFTIIEGPPGSCKTTIASIVCQVAIGDQGNNGFISKILLCGPNDFSVDESLRNLKQLFPAIKALRVYGNDFLEDDENGYVITEDIKKLSLQYMIENQKNSSPNMASRDLEGIILNEHKVICCTSIVSIEKRISDLNIHWVVIDNANEEFEPSTLCALNKAKHVVLLGDVISDFENTQVYIKNPTMKKCFTRPLAHRLTNIEPMKLKSLYNIPNVFFELLNSKELSKNDYKPMLTFYNIPKSEEKLDIKSFDTIEDNLHTKFFNITEITFKNIDAKSIVIVSPYSTQRWLLKRHFSSTGGFEIKVMSHQEAQYSKKEYVIVSMVRTKKIENLDISNEDQFLRNLLLSTTKGVLFIGSIHSLKVSQQWSSFATKIESLDMIQNVENINSNLICTTKDYESFTKLTVFETVECPRLDQMNSNKGELSIISEFWKQN</sequence>
<dbReference type="GO" id="GO:0003723">
    <property type="term" value="F:RNA binding"/>
    <property type="evidence" value="ECO:0007669"/>
    <property type="project" value="InterPro"/>
</dbReference>
<gene>
    <name evidence="7" type="ORF">PPL_00423</name>
</gene>
<dbReference type="InterPro" id="IPR050180">
    <property type="entry name" value="RNR_Ribonuclease"/>
</dbReference>
<evidence type="ECO:0000256" key="5">
    <source>
        <dbReference type="SAM" id="MobiDB-lite"/>
    </source>
</evidence>
<feature type="compositionally biased region" description="Basic and acidic residues" evidence="5">
    <location>
        <begin position="160"/>
        <end position="169"/>
    </location>
</feature>
<feature type="zinc finger region" description="C3H1-type" evidence="4">
    <location>
        <begin position="463"/>
        <end position="491"/>
    </location>
</feature>
<evidence type="ECO:0000313" key="7">
    <source>
        <dbReference type="EMBL" id="EFA86622.1"/>
    </source>
</evidence>
<dbReference type="Gene3D" id="4.10.1000.10">
    <property type="entry name" value="Zinc finger, CCCH-type"/>
    <property type="match status" value="1"/>
</dbReference>
<dbReference type="Proteomes" id="UP000001396">
    <property type="component" value="Unassembled WGS sequence"/>
</dbReference>
<dbReference type="InterPro" id="IPR027417">
    <property type="entry name" value="P-loop_NTPase"/>
</dbReference>
<dbReference type="InterPro" id="IPR041679">
    <property type="entry name" value="DNA2/NAM7-like_C"/>
</dbReference>
<dbReference type="SUPFAM" id="SSF52540">
    <property type="entry name" value="P-loop containing nucleoside triphosphate hydrolases"/>
    <property type="match status" value="1"/>
</dbReference>
<dbReference type="GO" id="GO:0006402">
    <property type="term" value="P:mRNA catabolic process"/>
    <property type="evidence" value="ECO:0007669"/>
    <property type="project" value="TreeGrafter"/>
</dbReference>
<keyword evidence="3 4" id="KW-0862">Zinc</keyword>
<dbReference type="GO" id="GO:0004386">
    <property type="term" value="F:helicase activity"/>
    <property type="evidence" value="ECO:0007669"/>
    <property type="project" value="InterPro"/>
</dbReference>
<evidence type="ECO:0000313" key="8">
    <source>
        <dbReference type="Proteomes" id="UP000001396"/>
    </source>
</evidence>
<dbReference type="FunCoup" id="D3AWE9">
    <property type="interactions" value="519"/>
</dbReference>
<dbReference type="Gene3D" id="2.40.50.690">
    <property type="match status" value="1"/>
</dbReference>
<dbReference type="SUPFAM" id="SSF90229">
    <property type="entry name" value="CCCH zinc finger"/>
    <property type="match status" value="1"/>
</dbReference>
<comment type="caution">
    <text evidence="7">The sequence shown here is derived from an EMBL/GenBank/DDBJ whole genome shotgun (WGS) entry which is preliminary data.</text>
</comment>
<feature type="compositionally biased region" description="Acidic residues" evidence="5">
    <location>
        <begin position="92"/>
        <end position="127"/>
    </location>
</feature>
<dbReference type="Pfam" id="PF00773">
    <property type="entry name" value="RNB"/>
    <property type="match status" value="1"/>
</dbReference>
<dbReference type="InterPro" id="IPR036855">
    <property type="entry name" value="Znf_CCCH_sf"/>
</dbReference>
<evidence type="ECO:0000256" key="4">
    <source>
        <dbReference type="PROSITE-ProRule" id="PRU00723"/>
    </source>
</evidence>
<dbReference type="PROSITE" id="PS50103">
    <property type="entry name" value="ZF_C3H1"/>
    <property type="match status" value="1"/>
</dbReference>
<dbReference type="InterPro" id="IPR041677">
    <property type="entry name" value="DNA2/NAM7_AAA_11"/>
</dbReference>
<dbReference type="GeneID" id="31355957"/>
<dbReference type="GO" id="GO:0008270">
    <property type="term" value="F:zinc ion binding"/>
    <property type="evidence" value="ECO:0007669"/>
    <property type="project" value="UniProtKB-KW"/>
</dbReference>
<dbReference type="Pfam" id="PF13087">
    <property type="entry name" value="AAA_12"/>
    <property type="match status" value="1"/>
</dbReference>
<feature type="domain" description="C3H1-type" evidence="6">
    <location>
        <begin position="463"/>
        <end position="491"/>
    </location>
</feature>
<keyword evidence="8" id="KW-1185">Reference proteome</keyword>
<protein>
    <recommendedName>
        <fullName evidence="6">C3H1-type domain-containing protein</fullName>
    </recommendedName>
</protein>
<evidence type="ECO:0000256" key="3">
    <source>
        <dbReference type="ARBA" id="ARBA00022833"/>
    </source>
</evidence>
<dbReference type="PANTHER" id="PTHR23355">
    <property type="entry name" value="RIBONUCLEASE"/>
    <property type="match status" value="1"/>
</dbReference>
<evidence type="ECO:0000259" key="6">
    <source>
        <dbReference type="PROSITE" id="PS50103"/>
    </source>
</evidence>
<reference evidence="7 8" key="1">
    <citation type="journal article" date="2011" name="Genome Res.">
        <title>Phylogeny-wide analysis of social amoeba genomes highlights ancient origins for complex intercellular communication.</title>
        <authorList>
            <person name="Heidel A.J."/>
            <person name="Lawal H.M."/>
            <person name="Felder M."/>
            <person name="Schilde C."/>
            <person name="Helps N.R."/>
            <person name="Tunggal B."/>
            <person name="Rivero F."/>
            <person name="John U."/>
            <person name="Schleicher M."/>
            <person name="Eichinger L."/>
            <person name="Platzer M."/>
            <person name="Noegel A.A."/>
            <person name="Schaap P."/>
            <person name="Gloeckner G."/>
        </authorList>
    </citation>
    <scope>NUCLEOTIDE SEQUENCE [LARGE SCALE GENOMIC DNA]</scope>
    <source>
        <strain evidence="8">ATCC 26659 / Pp 5 / PN500</strain>
    </source>
</reference>
<dbReference type="InParanoid" id="D3AWE9"/>
<dbReference type="STRING" id="670386.D3AWE9"/>
<dbReference type="SUPFAM" id="SSF50249">
    <property type="entry name" value="Nucleic acid-binding proteins"/>
    <property type="match status" value="2"/>
</dbReference>
<dbReference type="InterPro" id="IPR012340">
    <property type="entry name" value="NA-bd_OB-fold"/>
</dbReference>
<feature type="region of interest" description="Disordered" evidence="5">
    <location>
        <begin position="76"/>
        <end position="251"/>
    </location>
</feature>
<keyword evidence="2 4" id="KW-0863">Zinc-finger</keyword>
<dbReference type="InterPro" id="IPR001900">
    <property type="entry name" value="RNase_II/R"/>
</dbReference>
<accession>D3AWE9</accession>
<dbReference type="RefSeq" id="XP_020438727.1">
    <property type="nucleotide sequence ID" value="XM_020571453.1"/>
</dbReference>
<dbReference type="InterPro" id="IPR000571">
    <property type="entry name" value="Znf_CCCH"/>
</dbReference>
<dbReference type="Gene3D" id="3.40.50.300">
    <property type="entry name" value="P-loop containing nucleotide triphosphate hydrolases"/>
    <property type="match status" value="2"/>
</dbReference>
<feature type="compositionally biased region" description="Acidic residues" evidence="5">
    <location>
        <begin position="189"/>
        <end position="228"/>
    </location>
</feature>
<dbReference type="Pfam" id="PF13086">
    <property type="entry name" value="AAA_11"/>
    <property type="match status" value="2"/>
</dbReference>
<dbReference type="EMBL" id="ADBJ01000002">
    <property type="protein sequence ID" value="EFA86622.1"/>
    <property type="molecule type" value="Genomic_DNA"/>
</dbReference>
<name>D3AWE9_HETP5</name>
<evidence type="ECO:0000256" key="1">
    <source>
        <dbReference type="ARBA" id="ARBA00022723"/>
    </source>
</evidence>
<dbReference type="GO" id="GO:0000932">
    <property type="term" value="C:P-body"/>
    <property type="evidence" value="ECO:0007669"/>
    <property type="project" value="TreeGrafter"/>
</dbReference>
<dbReference type="PANTHER" id="PTHR23355:SF67">
    <property type="entry name" value="C3H1-TYPE DOMAIN-CONTAINING PROTEIN"/>
    <property type="match status" value="1"/>
</dbReference>
<dbReference type="GO" id="GO:0000175">
    <property type="term" value="F:3'-5'-RNA exonuclease activity"/>
    <property type="evidence" value="ECO:0007669"/>
    <property type="project" value="TreeGrafter"/>
</dbReference>